<dbReference type="OrthoDB" id="2392202at2759"/>
<proteinExistence type="predicted"/>
<dbReference type="Proteomes" id="UP000054097">
    <property type="component" value="Unassembled WGS sequence"/>
</dbReference>
<name>A0A0C3ARN6_SERVB</name>
<dbReference type="InterPro" id="IPR014720">
    <property type="entry name" value="dsRBD_dom"/>
</dbReference>
<protein>
    <recommendedName>
        <fullName evidence="8">RNase III domain-containing protein</fullName>
    </recommendedName>
</protein>
<dbReference type="CDD" id="cd00593">
    <property type="entry name" value="RIBOc"/>
    <property type="match status" value="1"/>
</dbReference>
<dbReference type="Pfam" id="PF00035">
    <property type="entry name" value="dsrm"/>
    <property type="match status" value="1"/>
</dbReference>
<dbReference type="AlphaFoldDB" id="A0A0C3ARN6"/>
<evidence type="ECO:0000256" key="2">
    <source>
        <dbReference type="PROSITE-ProRule" id="PRU00266"/>
    </source>
</evidence>
<feature type="region of interest" description="Disordered" evidence="3">
    <location>
        <begin position="1"/>
        <end position="31"/>
    </location>
</feature>
<evidence type="ECO:0000313" key="6">
    <source>
        <dbReference type="EMBL" id="KIM21941.1"/>
    </source>
</evidence>
<dbReference type="SUPFAM" id="SSF69065">
    <property type="entry name" value="RNase III domain-like"/>
    <property type="match status" value="1"/>
</dbReference>
<dbReference type="EMBL" id="KN824367">
    <property type="protein sequence ID" value="KIM21941.1"/>
    <property type="molecule type" value="Genomic_DNA"/>
</dbReference>
<evidence type="ECO:0008006" key="8">
    <source>
        <dbReference type="Google" id="ProtNLM"/>
    </source>
</evidence>
<accession>A0A0C3ARN6</accession>
<feature type="domain" description="DRBM" evidence="4">
    <location>
        <begin position="377"/>
        <end position="446"/>
    </location>
</feature>
<dbReference type="GO" id="GO:0004525">
    <property type="term" value="F:ribonuclease III activity"/>
    <property type="evidence" value="ECO:0007669"/>
    <property type="project" value="InterPro"/>
</dbReference>
<organism evidence="6 7">
    <name type="scientific">Serendipita vermifera MAFF 305830</name>
    <dbReference type="NCBI Taxonomy" id="933852"/>
    <lineage>
        <taxon>Eukaryota</taxon>
        <taxon>Fungi</taxon>
        <taxon>Dikarya</taxon>
        <taxon>Basidiomycota</taxon>
        <taxon>Agaricomycotina</taxon>
        <taxon>Agaricomycetes</taxon>
        <taxon>Sebacinales</taxon>
        <taxon>Serendipitaceae</taxon>
        <taxon>Serendipita</taxon>
    </lineage>
</organism>
<evidence type="ECO:0000259" key="4">
    <source>
        <dbReference type="PROSITE" id="PS50137"/>
    </source>
</evidence>
<feature type="region of interest" description="Disordered" evidence="3">
    <location>
        <begin position="273"/>
        <end position="300"/>
    </location>
</feature>
<dbReference type="STRING" id="933852.A0A0C3ARN6"/>
<feature type="compositionally biased region" description="Low complexity" evidence="3">
    <location>
        <begin position="275"/>
        <end position="286"/>
    </location>
</feature>
<dbReference type="InterPro" id="IPR000999">
    <property type="entry name" value="RNase_III_dom"/>
</dbReference>
<keyword evidence="7" id="KW-1185">Reference proteome</keyword>
<dbReference type="InterPro" id="IPR036389">
    <property type="entry name" value="RNase_III_sf"/>
</dbReference>
<evidence type="ECO:0000259" key="5">
    <source>
        <dbReference type="PROSITE" id="PS50142"/>
    </source>
</evidence>
<dbReference type="GO" id="GO:0006396">
    <property type="term" value="P:RNA processing"/>
    <property type="evidence" value="ECO:0007669"/>
    <property type="project" value="InterPro"/>
</dbReference>
<sequence>MGLTDDSLSAALPSEHNRRFNNGACRPPQPEVDKLPKLVDFKYVKTRTQVFTHRSYYARPTAVFEDPPDDIAPDNEVLEFVGDSVLSLAVATLVRETYPGLRVGPHAKIKALVVQNATIAHISEHYLLAQNLRANSSQLVSLRHSPVVQGASIGSPYGKISELASGYSLKTAPIVRVFDSLFGSNLLSLDSSVISESGTRYLRLIRWKFGILTQLLTLFFFDSRFIRGGLYVDWGYEHIRPWLFRVLRPYVDEAYRIVQRDYLDPSPNKRLSAISKPFKGGSPGSSVIRTPPAGKPPRSSFFPSLPDISSSLKPIAPTDIQANMMHIMTPQSLASSSVGPFPHRELPPESAAPPSYSPPVQPSPQARRFAPSAVAEGHLPLLNQVLQHAKRWIDWDYELDPKSPSTTPIWDASGKMSGVEVCTGRGNTKKLAKNDAARELVGELQARLGRSGGTTPELAQELEKWYSEKQGQSQPTIYEQEEDEQIIEQGMNNLNFGRPINLPYQPSYSYYGSPRHFGNQG</sequence>
<dbReference type="SUPFAM" id="SSF54768">
    <property type="entry name" value="dsRNA-binding domain-like"/>
    <property type="match status" value="1"/>
</dbReference>
<dbReference type="SMART" id="SM00535">
    <property type="entry name" value="RIBOc"/>
    <property type="match status" value="1"/>
</dbReference>
<dbReference type="PROSITE" id="PS50137">
    <property type="entry name" value="DS_RBD"/>
    <property type="match status" value="1"/>
</dbReference>
<dbReference type="GO" id="GO:0003723">
    <property type="term" value="F:RNA binding"/>
    <property type="evidence" value="ECO:0007669"/>
    <property type="project" value="UniProtKB-UniRule"/>
</dbReference>
<dbReference type="Gene3D" id="1.10.1520.10">
    <property type="entry name" value="Ribonuclease III domain"/>
    <property type="match status" value="1"/>
</dbReference>
<dbReference type="HOGENOM" id="CLU_522921_0_0_1"/>
<evidence type="ECO:0000256" key="3">
    <source>
        <dbReference type="SAM" id="MobiDB-lite"/>
    </source>
</evidence>
<evidence type="ECO:0000256" key="1">
    <source>
        <dbReference type="ARBA" id="ARBA00022884"/>
    </source>
</evidence>
<feature type="region of interest" description="Disordered" evidence="3">
    <location>
        <begin position="334"/>
        <end position="369"/>
    </location>
</feature>
<reference evidence="7" key="2">
    <citation type="submission" date="2015-01" db="EMBL/GenBank/DDBJ databases">
        <title>Evolutionary Origins and Diversification of the Mycorrhizal Mutualists.</title>
        <authorList>
            <consortium name="DOE Joint Genome Institute"/>
            <consortium name="Mycorrhizal Genomics Consortium"/>
            <person name="Kohler A."/>
            <person name="Kuo A."/>
            <person name="Nagy L.G."/>
            <person name="Floudas D."/>
            <person name="Copeland A."/>
            <person name="Barry K.W."/>
            <person name="Cichocki N."/>
            <person name="Veneault-Fourrey C."/>
            <person name="LaButti K."/>
            <person name="Lindquist E.A."/>
            <person name="Lipzen A."/>
            <person name="Lundell T."/>
            <person name="Morin E."/>
            <person name="Murat C."/>
            <person name="Riley R."/>
            <person name="Ohm R."/>
            <person name="Sun H."/>
            <person name="Tunlid A."/>
            <person name="Henrissat B."/>
            <person name="Grigoriev I.V."/>
            <person name="Hibbett D.S."/>
            <person name="Martin F."/>
        </authorList>
    </citation>
    <scope>NUCLEOTIDE SEQUENCE [LARGE SCALE GENOMIC DNA]</scope>
    <source>
        <strain evidence="7">MAFF 305830</strain>
    </source>
</reference>
<keyword evidence="1 2" id="KW-0694">RNA-binding</keyword>
<dbReference type="Gene3D" id="3.30.160.20">
    <property type="match status" value="1"/>
</dbReference>
<reference evidence="6 7" key="1">
    <citation type="submission" date="2014-04" db="EMBL/GenBank/DDBJ databases">
        <authorList>
            <consortium name="DOE Joint Genome Institute"/>
            <person name="Kuo A."/>
            <person name="Zuccaro A."/>
            <person name="Kohler A."/>
            <person name="Nagy L.G."/>
            <person name="Floudas D."/>
            <person name="Copeland A."/>
            <person name="Barry K.W."/>
            <person name="Cichocki N."/>
            <person name="Veneault-Fourrey C."/>
            <person name="LaButti K."/>
            <person name="Lindquist E.A."/>
            <person name="Lipzen A."/>
            <person name="Lundell T."/>
            <person name="Morin E."/>
            <person name="Murat C."/>
            <person name="Sun H."/>
            <person name="Tunlid A."/>
            <person name="Henrissat B."/>
            <person name="Grigoriev I.V."/>
            <person name="Hibbett D.S."/>
            <person name="Martin F."/>
            <person name="Nordberg H.P."/>
            <person name="Cantor M.N."/>
            <person name="Hua S.X."/>
        </authorList>
    </citation>
    <scope>NUCLEOTIDE SEQUENCE [LARGE SCALE GENOMIC DNA]</scope>
    <source>
        <strain evidence="6 7">MAFF 305830</strain>
    </source>
</reference>
<gene>
    <name evidence="6" type="ORF">M408DRAFT_12297</name>
</gene>
<dbReference type="Pfam" id="PF00636">
    <property type="entry name" value="Ribonuclease_3"/>
    <property type="match status" value="1"/>
</dbReference>
<feature type="domain" description="RNase III" evidence="5">
    <location>
        <begin position="49"/>
        <end position="190"/>
    </location>
</feature>
<dbReference type="PROSITE" id="PS50142">
    <property type="entry name" value="RNASE_3_2"/>
    <property type="match status" value="1"/>
</dbReference>
<evidence type="ECO:0000313" key="7">
    <source>
        <dbReference type="Proteomes" id="UP000054097"/>
    </source>
</evidence>